<name>A0A820QZS1_9BILA</name>
<comment type="caution">
    <text evidence="1">The sequence shown here is derived from an EMBL/GenBank/DDBJ whole genome shotgun (WGS) entry which is preliminary data.</text>
</comment>
<feature type="non-terminal residue" evidence="1">
    <location>
        <position position="64"/>
    </location>
</feature>
<dbReference type="AlphaFoldDB" id="A0A820QZS1"/>
<dbReference type="EMBL" id="CAJOAY010031964">
    <property type="protein sequence ID" value="CAF4429340.1"/>
    <property type="molecule type" value="Genomic_DNA"/>
</dbReference>
<protein>
    <submittedName>
        <fullName evidence="1">Uncharacterized protein</fullName>
    </submittedName>
</protein>
<evidence type="ECO:0000313" key="1">
    <source>
        <dbReference type="EMBL" id="CAF4429340.1"/>
    </source>
</evidence>
<gene>
    <name evidence="1" type="ORF">OKA104_LOCUS52985</name>
</gene>
<reference evidence="1" key="1">
    <citation type="submission" date="2021-02" db="EMBL/GenBank/DDBJ databases">
        <authorList>
            <person name="Nowell W R."/>
        </authorList>
    </citation>
    <scope>NUCLEOTIDE SEQUENCE</scope>
</reference>
<accession>A0A820QZS1</accession>
<dbReference type="Proteomes" id="UP000663881">
    <property type="component" value="Unassembled WGS sequence"/>
</dbReference>
<proteinExistence type="predicted"/>
<feature type="non-terminal residue" evidence="1">
    <location>
        <position position="1"/>
    </location>
</feature>
<organism evidence="1 2">
    <name type="scientific">Adineta steineri</name>
    <dbReference type="NCBI Taxonomy" id="433720"/>
    <lineage>
        <taxon>Eukaryota</taxon>
        <taxon>Metazoa</taxon>
        <taxon>Spiralia</taxon>
        <taxon>Gnathifera</taxon>
        <taxon>Rotifera</taxon>
        <taxon>Eurotatoria</taxon>
        <taxon>Bdelloidea</taxon>
        <taxon>Adinetida</taxon>
        <taxon>Adinetidae</taxon>
        <taxon>Adineta</taxon>
    </lineage>
</organism>
<evidence type="ECO:0000313" key="2">
    <source>
        <dbReference type="Proteomes" id="UP000663881"/>
    </source>
</evidence>
<sequence>DELKEKEQQITTLRNDLIPRSTTDDVDVLKRELITVQQCMNEMALEKEQQIDRLRNILTENYQS</sequence>